<dbReference type="GeneID" id="54279030"/>
<dbReference type="OrthoDB" id="3559580at2759"/>
<evidence type="ECO:0000259" key="1">
    <source>
        <dbReference type="Pfam" id="PF20233"/>
    </source>
</evidence>
<dbReference type="Pfam" id="PF20233">
    <property type="entry name" value="DUF6590"/>
    <property type="match status" value="1"/>
</dbReference>
<evidence type="ECO:0000313" key="3">
    <source>
        <dbReference type="Proteomes" id="UP000799778"/>
    </source>
</evidence>
<accession>A0A6A5XRU6</accession>
<dbReference type="RefSeq" id="XP_033383968.1">
    <property type="nucleotide sequence ID" value="XM_033521633.1"/>
</dbReference>
<keyword evidence="3" id="KW-1185">Reference proteome</keyword>
<organism evidence="2 3">
    <name type="scientific">Aaosphaeria arxii CBS 175.79</name>
    <dbReference type="NCBI Taxonomy" id="1450172"/>
    <lineage>
        <taxon>Eukaryota</taxon>
        <taxon>Fungi</taxon>
        <taxon>Dikarya</taxon>
        <taxon>Ascomycota</taxon>
        <taxon>Pezizomycotina</taxon>
        <taxon>Dothideomycetes</taxon>
        <taxon>Pleosporomycetidae</taxon>
        <taxon>Pleosporales</taxon>
        <taxon>Pleosporales incertae sedis</taxon>
        <taxon>Aaosphaeria</taxon>
    </lineage>
</organism>
<name>A0A6A5XRU6_9PLEO</name>
<gene>
    <name evidence="2" type="ORF">BU24DRAFT_182213</name>
</gene>
<feature type="domain" description="DUF6590" evidence="1">
    <location>
        <begin position="26"/>
        <end position="171"/>
    </location>
</feature>
<dbReference type="EMBL" id="ML978069">
    <property type="protein sequence ID" value="KAF2015629.1"/>
    <property type="molecule type" value="Genomic_DNA"/>
</dbReference>
<evidence type="ECO:0000313" key="2">
    <source>
        <dbReference type="EMBL" id="KAF2015629.1"/>
    </source>
</evidence>
<dbReference type="PANTHER" id="PTHR35391">
    <property type="entry name" value="C2H2-TYPE DOMAIN-CONTAINING PROTEIN-RELATED"/>
    <property type="match status" value="1"/>
</dbReference>
<proteinExistence type="predicted"/>
<sequence>MEIRDYFSPNTTSTLDPEFKIQQVGFFTVGRMFATLFTEAYGSTATSYNDSVSFVKFGEQVYTQIRRFIVVRAPRRNGHCYACPVFTYEGRATTKRGVDPYEHAIAYSVGNTALRLPGERVDKTIGVIMKDGEPALTDTSRLRFGIYHPIQLNVKVKDLGMVQPEDMQNLVAWWREEQGPIS</sequence>
<reference evidence="2" key="1">
    <citation type="journal article" date="2020" name="Stud. Mycol.">
        <title>101 Dothideomycetes genomes: a test case for predicting lifestyles and emergence of pathogens.</title>
        <authorList>
            <person name="Haridas S."/>
            <person name="Albert R."/>
            <person name="Binder M."/>
            <person name="Bloem J."/>
            <person name="Labutti K."/>
            <person name="Salamov A."/>
            <person name="Andreopoulos B."/>
            <person name="Baker S."/>
            <person name="Barry K."/>
            <person name="Bills G."/>
            <person name="Bluhm B."/>
            <person name="Cannon C."/>
            <person name="Castanera R."/>
            <person name="Culley D."/>
            <person name="Daum C."/>
            <person name="Ezra D."/>
            <person name="Gonzalez J."/>
            <person name="Henrissat B."/>
            <person name="Kuo A."/>
            <person name="Liang C."/>
            <person name="Lipzen A."/>
            <person name="Lutzoni F."/>
            <person name="Magnuson J."/>
            <person name="Mondo S."/>
            <person name="Nolan M."/>
            <person name="Ohm R."/>
            <person name="Pangilinan J."/>
            <person name="Park H.-J."/>
            <person name="Ramirez L."/>
            <person name="Alfaro M."/>
            <person name="Sun H."/>
            <person name="Tritt A."/>
            <person name="Yoshinaga Y."/>
            <person name="Zwiers L.-H."/>
            <person name="Turgeon B."/>
            <person name="Goodwin S."/>
            <person name="Spatafora J."/>
            <person name="Crous P."/>
            <person name="Grigoriev I."/>
        </authorList>
    </citation>
    <scope>NUCLEOTIDE SEQUENCE</scope>
    <source>
        <strain evidence="2">CBS 175.79</strain>
    </source>
</reference>
<dbReference type="AlphaFoldDB" id="A0A6A5XRU6"/>
<dbReference type="InterPro" id="IPR046497">
    <property type="entry name" value="DUF6590"/>
</dbReference>
<dbReference type="Proteomes" id="UP000799778">
    <property type="component" value="Unassembled WGS sequence"/>
</dbReference>
<protein>
    <recommendedName>
        <fullName evidence="1">DUF6590 domain-containing protein</fullName>
    </recommendedName>
</protein>
<dbReference type="PANTHER" id="PTHR35391:SF5">
    <property type="entry name" value="DUF6590 DOMAIN-CONTAINING PROTEIN"/>
    <property type="match status" value="1"/>
</dbReference>